<dbReference type="OrthoDB" id="3250756at2759"/>
<dbReference type="AlphaFoldDB" id="A0A9P6JJT7"/>
<accession>A0A9P6JJT7</accession>
<evidence type="ECO:0000313" key="1">
    <source>
        <dbReference type="EMBL" id="KAF9523144.1"/>
    </source>
</evidence>
<name>A0A9P6JJT7_9AGAR</name>
<gene>
    <name evidence="1" type="ORF">CPB83DRAFT_863381</name>
</gene>
<comment type="caution">
    <text evidence="1">The sequence shown here is derived from an EMBL/GenBank/DDBJ whole genome shotgun (WGS) entry which is preliminary data.</text>
</comment>
<sequence>MEMLPLSPEICKRIVNNASLWKDVRALCRTCKAFQREAEPKIYCQIQLSDPRRFMLACNTLISNERLALHVRIFAFTHQDERSRPPDLGRQFWAQVQQALIATCNLEVLVLSDRSFAHGWILDNQAIQFQLKEAKLFFAWNSALKNFLERQPTLQRLHFVDALEDSISHHLSPGSLPNLELFDGTLMVVPQLLSCPLVYLQVVMDADTETLLSLIPRMACLSKTIRSLNILDIQEDGVLSALAGISRVLPNLTHLGMLPYPMTNRQGFFKSLMSMHLLRSIEVDVSKWVPAPIIPAGQRSLAAEMQIYCPSLQQITIWVGNSRTRWFISSSGQWQHRIESPSYLQFSSIWVNA</sequence>
<dbReference type="EMBL" id="MU157924">
    <property type="protein sequence ID" value="KAF9523144.1"/>
    <property type="molecule type" value="Genomic_DNA"/>
</dbReference>
<reference evidence="1" key="1">
    <citation type="submission" date="2020-11" db="EMBL/GenBank/DDBJ databases">
        <authorList>
            <consortium name="DOE Joint Genome Institute"/>
            <person name="Ahrendt S."/>
            <person name="Riley R."/>
            <person name="Andreopoulos W."/>
            <person name="Labutti K."/>
            <person name="Pangilinan J."/>
            <person name="Ruiz-Duenas F.J."/>
            <person name="Barrasa J.M."/>
            <person name="Sanchez-Garcia M."/>
            <person name="Camarero S."/>
            <person name="Miyauchi S."/>
            <person name="Serrano A."/>
            <person name="Linde D."/>
            <person name="Babiker R."/>
            <person name="Drula E."/>
            <person name="Ayuso-Fernandez I."/>
            <person name="Pacheco R."/>
            <person name="Padilla G."/>
            <person name="Ferreira P."/>
            <person name="Barriuso J."/>
            <person name="Kellner H."/>
            <person name="Castanera R."/>
            <person name="Alfaro M."/>
            <person name="Ramirez L."/>
            <person name="Pisabarro A.G."/>
            <person name="Kuo A."/>
            <person name="Tritt A."/>
            <person name="Lipzen A."/>
            <person name="He G."/>
            <person name="Yan M."/>
            <person name="Ng V."/>
            <person name="Cullen D."/>
            <person name="Martin F."/>
            <person name="Rosso M.-N."/>
            <person name="Henrissat B."/>
            <person name="Hibbett D."/>
            <person name="Martinez A.T."/>
            <person name="Grigoriev I.V."/>
        </authorList>
    </citation>
    <scope>NUCLEOTIDE SEQUENCE</scope>
    <source>
        <strain evidence="1">CBS 506.95</strain>
    </source>
</reference>
<evidence type="ECO:0000313" key="2">
    <source>
        <dbReference type="Proteomes" id="UP000807306"/>
    </source>
</evidence>
<keyword evidence="2" id="KW-1185">Reference proteome</keyword>
<dbReference type="Proteomes" id="UP000807306">
    <property type="component" value="Unassembled WGS sequence"/>
</dbReference>
<protein>
    <submittedName>
        <fullName evidence="1">Uncharacterized protein</fullName>
    </submittedName>
</protein>
<organism evidence="1 2">
    <name type="scientific">Crepidotus variabilis</name>
    <dbReference type="NCBI Taxonomy" id="179855"/>
    <lineage>
        <taxon>Eukaryota</taxon>
        <taxon>Fungi</taxon>
        <taxon>Dikarya</taxon>
        <taxon>Basidiomycota</taxon>
        <taxon>Agaricomycotina</taxon>
        <taxon>Agaricomycetes</taxon>
        <taxon>Agaricomycetidae</taxon>
        <taxon>Agaricales</taxon>
        <taxon>Agaricineae</taxon>
        <taxon>Crepidotaceae</taxon>
        <taxon>Crepidotus</taxon>
    </lineage>
</organism>
<proteinExistence type="predicted"/>